<evidence type="ECO:0000313" key="2">
    <source>
        <dbReference type="Proteomes" id="UP000030745"/>
    </source>
</evidence>
<dbReference type="GeneID" id="24125667"/>
<dbReference type="VEuPathDB" id="FungiDB:SPRG_03138"/>
<dbReference type="AlphaFoldDB" id="A0A067CYN8"/>
<protein>
    <submittedName>
        <fullName evidence="1">Uncharacterized protein</fullName>
    </submittedName>
</protein>
<organism evidence="1 2">
    <name type="scientific">Saprolegnia parasitica (strain CBS 223.65)</name>
    <dbReference type="NCBI Taxonomy" id="695850"/>
    <lineage>
        <taxon>Eukaryota</taxon>
        <taxon>Sar</taxon>
        <taxon>Stramenopiles</taxon>
        <taxon>Oomycota</taxon>
        <taxon>Saprolegniomycetes</taxon>
        <taxon>Saprolegniales</taxon>
        <taxon>Saprolegniaceae</taxon>
        <taxon>Saprolegnia</taxon>
    </lineage>
</organism>
<sequence length="285" mass="31383">MHIPMSPPLARQLADNAAPTDVERANKLVFIDGKRGRGGVHWHASCHCCAMKHRTRDCPDLRRALENGTATCSFSLPRFTSYVSTETSRLWCSPCDFCDKRGHRVARCDALRSAIKSRTLPQSYAIPVGLCCAYCARLGLIETDHGVATCALLVEHCCDDLVSPAFVAPKHFVFATSTDPPALRVFERRRNAICSYCGVADHRACVCDLLRRHVGAGCVRPTYRLKRDGGACTTCAHGTLTYVAHASTQCPLQGPDDDDAHVQRKRSAAMVPVKTLTKMQKTQRK</sequence>
<dbReference type="RefSeq" id="XP_012197121.1">
    <property type="nucleotide sequence ID" value="XM_012341731.1"/>
</dbReference>
<dbReference type="KEGG" id="spar:SPRG_03138"/>
<proteinExistence type="predicted"/>
<name>A0A067CYN8_SAPPC</name>
<dbReference type="Proteomes" id="UP000030745">
    <property type="component" value="Unassembled WGS sequence"/>
</dbReference>
<evidence type="ECO:0000313" key="1">
    <source>
        <dbReference type="EMBL" id="KDO31922.1"/>
    </source>
</evidence>
<keyword evidence="2" id="KW-1185">Reference proteome</keyword>
<gene>
    <name evidence="1" type="ORF">SPRG_03138</name>
</gene>
<accession>A0A067CYN8</accession>
<reference evidence="1 2" key="1">
    <citation type="journal article" date="2013" name="PLoS Genet.">
        <title>Distinctive expansion of potential virulence genes in the genome of the oomycete fish pathogen Saprolegnia parasitica.</title>
        <authorList>
            <person name="Jiang R.H."/>
            <person name="de Bruijn I."/>
            <person name="Haas B.J."/>
            <person name="Belmonte R."/>
            <person name="Lobach L."/>
            <person name="Christie J."/>
            <person name="van den Ackerveken G."/>
            <person name="Bottin A."/>
            <person name="Bulone V."/>
            <person name="Diaz-Moreno S.M."/>
            <person name="Dumas B."/>
            <person name="Fan L."/>
            <person name="Gaulin E."/>
            <person name="Govers F."/>
            <person name="Grenville-Briggs L.J."/>
            <person name="Horner N.R."/>
            <person name="Levin J.Z."/>
            <person name="Mammella M."/>
            <person name="Meijer H.J."/>
            <person name="Morris P."/>
            <person name="Nusbaum C."/>
            <person name="Oome S."/>
            <person name="Phillips A.J."/>
            <person name="van Rooyen D."/>
            <person name="Rzeszutek E."/>
            <person name="Saraiva M."/>
            <person name="Secombes C.J."/>
            <person name="Seidl M.F."/>
            <person name="Snel B."/>
            <person name="Stassen J.H."/>
            <person name="Sykes S."/>
            <person name="Tripathy S."/>
            <person name="van den Berg H."/>
            <person name="Vega-Arreguin J.C."/>
            <person name="Wawra S."/>
            <person name="Young S.K."/>
            <person name="Zeng Q."/>
            <person name="Dieguez-Uribeondo J."/>
            <person name="Russ C."/>
            <person name="Tyler B.M."/>
            <person name="van West P."/>
        </authorList>
    </citation>
    <scope>NUCLEOTIDE SEQUENCE [LARGE SCALE GENOMIC DNA]</scope>
    <source>
        <strain evidence="1 2">CBS 223.65</strain>
    </source>
</reference>
<dbReference type="EMBL" id="KK583196">
    <property type="protein sequence ID" value="KDO31922.1"/>
    <property type="molecule type" value="Genomic_DNA"/>
</dbReference>